<dbReference type="AlphaFoldDB" id="A0A134CCZ3"/>
<dbReference type="PANTHER" id="PTHR39341:SF1">
    <property type="entry name" value="DUF1858 DOMAIN-CONTAINING PROTEIN"/>
    <property type="match status" value="1"/>
</dbReference>
<accession>A0A134CCZ3</accession>
<dbReference type="PATRIC" id="fig|1588748.3.peg.1354"/>
<dbReference type="SUPFAM" id="SSF140683">
    <property type="entry name" value="SP0561-like"/>
    <property type="match status" value="1"/>
</dbReference>
<dbReference type="InterPro" id="IPR015077">
    <property type="entry name" value="DUF1858"/>
</dbReference>
<dbReference type="PANTHER" id="PTHR39341">
    <property type="entry name" value="BSL7085 PROTEIN"/>
    <property type="match status" value="1"/>
</dbReference>
<dbReference type="Proteomes" id="UP000070160">
    <property type="component" value="Unassembled WGS sequence"/>
</dbReference>
<comment type="caution">
    <text evidence="2">The sequence shown here is derived from an EMBL/GenBank/DDBJ whole genome shotgun (WGS) entry which is preliminary data.</text>
</comment>
<dbReference type="Gene3D" id="1.10.3910.10">
    <property type="entry name" value="SP0561-like"/>
    <property type="match status" value="1"/>
</dbReference>
<dbReference type="InterPro" id="IPR038062">
    <property type="entry name" value="ScdA-like_N_sf"/>
</dbReference>
<reference evidence="3" key="1">
    <citation type="submission" date="2016-01" db="EMBL/GenBank/DDBJ databases">
        <authorList>
            <person name="Mitreva M."/>
            <person name="Pepin K.H."/>
            <person name="Mihindukulasuriya K.A."/>
            <person name="Fulton R."/>
            <person name="Fronick C."/>
            <person name="O'Laughlin M."/>
            <person name="Miner T."/>
            <person name="Herter B."/>
            <person name="Rosa B.A."/>
            <person name="Cordes M."/>
            <person name="Tomlinson C."/>
            <person name="Wollam A."/>
            <person name="Palsikar V.B."/>
            <person name="Mardis E.R."/>
            <person name="Wilson R.K."/>
        </authorList>
    </citation>
    <scope>NUCLEOTIDE SEQUENCE [LARGE SCALE GENOMIC DNA]</scope>
    <source>
        <strain evidence="3">KA00182</strain>
    </source>
</reference>
<gene>
    <name evidence="2" type="ORF">HMPREF3182_01397</name>
</gene>
<organism evidence="2 3">
    <name type="scientific">Megasphaera hutchinsoni</name>
    <dbReference type="NCBI Taxonomy" id="1588748"/>
    <lineage>
        <taxon>Bacteria</taxon>
        <taxon>Bacillati</taxon>
        <taxon>Bacillota</taxon>
        <taxon>Negativicutes</taxon>
        <taxon>Veillonellales</taxon>
        <taxon>Veillonellaceae</taxon>
        <taxon>Megasphaera</taxon>
    </lineage>
</organism>
<dbReference type="NCBIfam" id="TIGR03980">
    <property type="entry name" value="prismane_assoc"/>
    <property type="match status" value="1"/>
</dbReference>
<name>A0A134CCZ3_9FIRM</name>
<evidence type="ECO:0000313" key="2">
    <source>
        <dbReference type="EMBL" id="KXB90085.1"/>
    </source>
</evidence>
<feature type="domain" description="DUF1858" evidence="1">
    <location>
        <begin position="13"/>
        <end position="66"/>
    </location>
</feature>
<dbReference type="EMBL" id="LSDT01000050">
    <property type="protein sequence ID" value="KXB90085.1"/>
    <property type="molecule type" value="Genomic_DNA"/>
</dbReference>
<proteinExistence type="predicted"/>
<evidence type="ECO:0000313" key="3">
    <source>
        <dbReference type="Proteomes" id="UP000070160"/>
    </source>
</evidence>
<protein>
    <submittedName>
        <fullName evidence="2">Hydrid cluster protein-associated redox disulfide domain protein</fullName>
    </submittedName>
</protein>
<keyword evidence="3" id="KW-1185">Reference proteome</keyword>
<sequence length="77" mass="8229">MKGIYKEDTNMVITKDSSIIEAVQQYPQIVEIFQDYGLGCVGCMAAHFETIGQGAGAHGIDVDALIADINDAIANPE</sequence>
<dbReference type="Pfam" id="PF08984">
    <property type="entry name" value="DUF1858"/>
    <property type="match status" value="1"/>
</dbReference>
<dbReference type="InterPro" id="IPR023883">
    <property type="entry name" value="CHP03980_redox-disulphide"/>
</dbReference>
<evidence type="ECO:0000259" key="1">
    <source>
        <dbReference type="Pfam" id="PF08984"/>
    </source>
</evidence>